<reference evidence="2" key="1">
    <citation type="submission" date="2019-10" db="EMBL/GenBank/DDBJ databases">
        <title>Metagenomic sequencing of thiosulfate-disproportionating enrichment culture.</title>
        <authorList>
            <person name="Umezawa K."/>
            <person name="Kojima H."/>
            <person name="Fukui M."/>
        </authorList>
    </citation>
    <scope>NUCLEOTIDE SEQUENCE</scope>
    <source>
        <strain evidence="2">45J</strain>
    </source>
</reference>
<sequence>MRRYLEAIEELPGEIKLPLMRVLELFREEIAETVKRSDFEELKSVVRELAEAQKRTEQRVEELAEAQKKTEEELRSLARSHKELKEQVGGIAHTVGYRLEDESYKALPSLLRQDFGVEIKGRLKRDYIDIGRDRYIEVNIWGKAGQNGKEYVVVGEAKSQLKKKDIDEFIL</sequence>
<evidence type="ECO:0000313" key="2">
    <source>
        <dbReference type="EMBL" id="GER94579.1"/>
    </source>
</evidence>
<dbReference type="PANTHER" id="PTHR38753:SF1">
    <property type="entry name" value="SLR1441 PROTEIN"/>
    <property type="match status" value="1"/>
</dbReference>
<evidence type="ECO:0008006" key="3">
    <source>
        <dbReference type="Google" id="ProtNLM"/>
    </source>
</evidence>
<dbReference type="EMBL" id="BLAB01000001">
    <property type="protein sequence ID" value="GER94579.1"/>
    <property type="molecule type" value="Genomic_DNA"/>
</dbReference>
<feature type="coiled-coil region" evidence="1">
    <location>
        <begin position="39"/>
        <end position="87"/>
    </location>
</feature>
<protein>
    <recommendedName>
        <fullName evidence="3">Chordopoxvirus fusion protein</fullName>
    </recommendedName>
</protein>
<evidence type="ECO:0000256" key="1">
    <source>
        <dbReference type="SAM" id="Coils"/>
    </source>
</evidence>
<comment type="caution">
    <text evidence="2">The sequence shown here is derived from an EMBL/GenBank/DDBJ whole genome shotgun (WGS) entry which is preliminary data.</text>
</comment>
<accession>A0A5J4L933</accession>
<dbReference type="AlphaFoldDB" id="A0A5J4L933"/>
<keyword evidence="1" id="KW-0175">Coiled coil</keyword>
<organism evidence="2">
    <name type="scientific">hot springs metagenome</name>
    <dbReference type="NCBI Taxonomy" id="433727"/>
    <lineage>
        <taxon>unclassified sequences</taxon>
        <taxon>metagenomes</taxon>
        <taxon>ecological metagenomes</taxon>
    </lineage>
</organism>
<gene>
    <name evidence="2" type="ORF">A45J_2343</name>
</gene>
<name>A0A5J4L933_9ZZZZ</name>
<dbReference type="PANTHER" id="PTHR38753">
    <property type="entry name" value="SLR1441 PROTEIN"/>
    <property type="match status" value="1"/>
</dbReference>
<proteinExistence type="predicted"/>